<keyword evidence="10" id="KW-1185">Reference proteome</keyword>
<name>A0ABP0LJY4_9DINO</name>
<evidence type="ECO:0000256" key="6">
    <source>
        <dbReference type="SAM" id="Phobius"/>
    </source>
</evidence>
<evidence type="ECO:0000313" key="8">
    <source>
        <dbReference type="EMBL" id="CAK9038602.1"/>
    </source>
</evidence>
<feature type="transmembrane region" description="Helical" evidence="6">
    <location>
        <begin position="401"/>
        <end position="426"/>
    </location>
</feature>
<evidence type="ECO:0000313" key="9">
    <source>
        <dbReference type="EMBL" id="CAK9038623.1"/>
    </source>
</evidence>
<dbReference type="Pfam" id="PF00520">
    <property type="entry name" value="Ion_trans"/>
    <property type="match status" value="1"/>
</dbReference>
<evidence type="ECO:0000256" key="1">
    <source>
        <dbReference type="ARBA" id="ARBA00004141"/>
    </source>
</evidence>
<evidence type="ECO:0000256" key="2">
    <source>
        <dbReference type="ARBA" id="ARBA00022692"/>
    </source>
</evidence>
<evidence type="ECO:0000256" key="4">
    <source>
        <dbReference type="ARBA" id="ARBA00023136"/>
    </source>
</evidence>
<proteinExistence type="predicted"/>
<feature type="transmembrane region" description="Helical" evidence="6">
    <location>
        <begin position="323"/>
        <end position="341"/>
    </location>
</feature>
<accession>A0ABP0LJY4</accession>
<evidence type="ECO:0000256" key="3">
    <source>
        <dbReference type="ARBA" id="ARBA00022989"/>
    </source>
</evidence>
<evidence type="ECO:0000259" key="7">
    <source>
        <dbReference type="Pfam" id="PF00520"/>
    </source>
</evidence>
<dbReference type="EMBL" id="CAXAMN010012592">
    <property type="protein sequence ID" value="CAK9038602.1"/>
    <property type="molecule type" value="Genomic_DNA"/>
</dbReference>
<dbReference type="EMBL" id="CAXAMN010012603">
    <property type="protein sequence ID" value="CAK9038623.1"/>
    <property type="molecule type" value="Genomic_DNA"/>
</dbReference>
<protein>
    <recommendedName>
        <fullName evidence="7">Ion transport domain-containing protein</fullName>
    </recommendedName>
</protein>
<gene>
    <name evidence="8" type="ORF">CCMP2556_LOCUS21093</name>
    <name evidence="9" type="ORF">CCMP2556_LOCUS21103</name>
</gene>
<feature type="compositionally biased region" description="Basic and acidic residues" evidence="5">
    <location>
        <begin position="139"/>
        <end position="148"/>
    </location>
</feature>
<dbReference type="PANTHER" id="PTHR10037:SF62">
    <property type="entry name" value="SODIUM CHANNEL PROTEIN 60E"/>
    <property type="match status" value="1"/>
</dbReference>
<dbReference type="Gene3D" id="1.20.120.350">
    <property type="entry name" value="Voltage-gated potassium channels. Chain C"/>
    <property type="match status" value="1"/>
</dbReference>
<dbReference type="Proteomes" id="UP001642484">
    <property type="component" value="Unassembled WGS sequence"/>
</dbReference>
<dbReference type="InterPro" id="IPR027359">
    <property type="entry name" value="Volt_channel_dom_sf"/>
</dbReference>
<dbReference type="InterPro" id="IPR043203">
    <property type="entry name" value="VGCC_Ca_Na"/>
</dbReference>
<reference evidence="8 10" key="1">
    <citation type="submission" date="2024-02" db="EMBL/GenBank/DDBJ databases">
        <authorList>
            <person name="Chen Y."/>
            <person name="Shah S."/>
            <person name="Dougan E. K."/>
            <person name="Thang M."/>
            <person name="Chan C."/>
        </authorList>
    </citation>
    <scope>NUCLEOTIDE SEQUENCE [LARGE SCALE GENOMIC DNA]</scope>
</reference>
<dbReference type="SUPFAM" id="SSF81324">
    <property type="entry name" value="Voltage-gated potassium channels"/>
    <property type="match status" value="1"/>
</dbReference>
<comment type="caution">
    <text evidence="8">The sequence shown here is derived from an EMBL/GenBank/DDBJ whole genome shotgun (WGS) entry which is preliminary data.</text>
</comment>
<evidence type="ECO:0000256" key="5">
    <source>
        <dbReference type="SAM" id="MobiDB-lite"/>
    </source>
</evidence>
<feature type="domain" description="Ion transport" evidence="7">
    <location>
        <begin position="175"/>
        <end position="426"/>
    </location>
</feature>
<feature type="region of interest" description="Disordered" evidence="5">
    <location>
        <begin position="139"/>
        <end position="159"/>
    </location>
</feature>
<organism evidence="8 10">
    <name type="scientific">Durusdinium trenchii</name>
    <dbReference type="NCBI Taxonomy" id="1381693"/>
    <lineage>
        <taxon>Eukaryota</taxon>
        <taxon>Sar</taxon>
        <taxon>Alveolata</taxon>
        <taxon>Dinophyceae</taxon>
        <taxon>Suessiales</taxon>
        <taxon>Symbiodiniaceae</taxon>
        <taxon>Durusdinium</taxon>
    </lineage>
</organism>
<comment type="subcellular location">
    <subcellularLocation>
        <location evidence="1">Membrane</location>
        <topology evidence="1">Multi-pass membrane protein</topology>
    </subcellularLocation>
</comment>
<keyword evidence="3 6" id="KW-1133">Transmembrane helix</keyword>
<keyword evidence="4 6" id="KW-0472">Membrane</keyword>
<dbReference type="InterPro" id="IPR005821">
    <property type="entry name" value="Ion_trans_dom"/>
</dbReference>
<feature type="region of interest" description="Disordered" evidence="5">
    <location>
        <begin position="1"/>
        <end position="23"/>
    </location>
</feature>
<feature type="transmembrane region" description="Helical" evidence="6">
    <location>
        <begin position="170"/>
        <end position="191"/>
    </location>
</feature>
<feature type="compositionally biased region" description="Basic and acidic residues" evidence="5">
    <location>
        <begin position="12"/>
        <end position="22"/>
    </location>
</feature>
<dbReference type="PANTHER" id="PTHR10037">
    <property type="entry name" value="VOLTAGE-GATED CATION CHANNEL CALCIUM AND SODIUM"/>
    <property type="match status" value="1"/>
</dbReference>
<keyword evidence="2 6" id="KW-0812">Transmembrane</keyword>
<sequence>MASSSSSSSRANAHEKKEEISRPVRSVALLSRASLEQLPVPLDPDEEEGAASSSLLRQHHAAVMQRLDLQDDLLHQVLSSCSHTAPKLLLNYSDDSFARSEGNNGQAAAASSFPKVVGSSQATLLSSYTHEDLQQKDDALQAHSEHSRKLFKNRTPNAKRMRDDSCAQKLVKLQSFEAFFALVVITNAIFIGFDVERSVTVGGDRTLEMKVAQYVYTGLFTMELALRICAHGRKFFISEDWMWAWLDVFIVASSLWEVMVDIVTDILNGQGNLESVAGLSNVKSFRVIRLTRLLKTAQFIRIFRFVMALRMLVTSIISTLKALLWALVLLMLIVYVFAVLFTQAVHEWKEDPGDIVLAPREEENIKRYFESLGDTMLALFMSIAGGVSWEEVIFPLKEISLVWAFAFALYIAFTYFAVLNVVTGVFCQSAIESHQNDHAMVVQEVERLVPSDER</sequence>
<evidence type="ECO:0000313" key="10">
    <source>
        <dbReference type="Proteomes" id="UP001642484"/>
    </source>
</evidence>
<dbReference type="Gene3D" id="1.10.287.70">
    <property type="match status" value="1"/>
</dbReference>